<accession>A0A0B4XT26</accession>
<dbReference type="Pfam" id="PF00795">
    <property type="entry name" value="CN_hydrolase"/>
    <property type="match status" value="1"/>
</dbReference>
<dbReference type="PANTHER" id="PTHR47799">
    <property type="entry name" value="OMEGA-AMIDASE YAFV"/>
    <property type="match status" value="1"/>
</dbReference>
<evidence type="ECO:0000256" key="3">
    <source>
        <dbReference type="ARBA" id="ARBA00039118"/>
    </source>
</evidence>
<dbReference type="GO" id="GO:0016746">
    <property type="term" value="F:acyltransferase activity"/>
    <property type="evidence" value="ECO:0007669"/>
    <property type="project" value="UniProtKB-KW"/>
</dbReference>
<dbReference type="OrthoDB" id="9811121at2"/>
<dbReference type="Gene3D" id="3.60.110.10">
    <property type="entry name" value="Carbon-nitrogen hydrolase"/>
    <property type="match status" value="1"/>
</dbReference>
<dbReference type="GO" id="GO:0050152">
    <property type="term" value="F:omega-amidase activity"/>
    <property type="evidence" value="ECO:0007669"/>
    <property type="project" value="UniProtKB-EC"/>
</dbReference>
<evidence type="ECO:0000259" key="6">
    <source>
        <dbReference type="PROSITE" id="PS50263"/>
    </source>
</evidence>
<comment type="similarity">
    <text evidence="1">Belongs to the carbon-nitrogen hydrolase superfamily. NIT1/NIT2 family.</text>
</comment>
<evidence type="ECO:0000313" key="8">
    <source>
        <dbReference type="Proteomes" id="UP000006764"/>
    </source>
</evidence>
<dbReference type="HOGENOM" id="CLU_030130_3_7_6"/>
<keyword evidence="2" id="KW-0378">Hydrolase</keyword>
<dbReference type="NCBIfam" id="NF007757">
    <property type="entry name" value="PRK10438.1"/>
    <property type="match status" value="1"/>
</dbReference>
<reference evidence="7 8" key="1">
    <citation type="journal article" date="2012" name="J. Bacteriol.">
        <title>Genome sequence of an alkane-degrading bacterium, Alcanivorax pacificus type strain W11-5, isolated from deep sea sediment.</title>
        <authorList>
            <person name="Lai Q."/>
            <person name="Shao Z."/>
        </authorList>
    </citation>
    <scope>NUCLEOTIDE SEQUENCE [LARGE SCALE GENOMIC DNA]</scope>
    <source>
        <strain evidence="7 8">W11-5</strain>
    </source>
</reference>
<dbReference type="EC" id="3.5.1.3" evidence="3"/>
<evidence type="ECO:0000256" key="1">
    <source>
        <dbReference type="ARBA" id="ARBA00010613"/>
    </source>
</evidence>
<dbReference type="FunFam" id="3.60.110.10:FF:000004">
    <property type="entry name" value="Carbon-nitrogen hydrolase"/>
    <property type="match status" value="1"/>
</dbReference>
<sequence length="257" mass="29041">MNDLTLALVQTTLHWEDRTANLSDFDALLPAAQGADVVILPEMFTTGFSMAPERLWEAADGPTRDWLLAQARALDAAVTGSVIVRNSDGQYVNRLYWAQPDGIVLHYDKRHLFRMAGEHEHYAAGSEPLSLMWRGWRIRPLICYDLRFPVWSRATDTDLLLYVANWPAPRRLHWLRLLAARGIENLCYSVGVNRIGDDGKGVPHSGDSVVCDFQGETLLDAESEDGVFHTTLSASALQQYRERFPAWRDADRFTITP</sequence>
<dbReference type="STRING" id="391936.S7S_16205"/>
<dbReference type="Proteomes" id="UP000006764">
    <property type="component" value="Chromosome"/>
</dbReference>
<dbReference type="KEGG" id="apac:S7S_16205"/>
<dbReference type="InterPro" id="IPR036526">
    <property type="entry name" value="C-N_Hydrolase_sf"/>
</dbReference>
<evidence type="ECO:0000256" key="2">
    <source>
        <dbReference type="ARBA" id="ARBA00022801"/>
    </source>
</evidence>
<dbReference type="PROSITE" id="PS50263">
    <property type="entry name" value="CN_HYDROLASE"/>
    <property type="match status" value="1"/>
</dbReference>
<keyword evidence="7" id="KW-0012">Acyltransferase</keyword>
<dbReference type="SUPFAM" id="SSF56317">
    <property type="entry name" value="Carbon-nitrogen hydrolase"/>
    <property type="match status" value="1"/>
</dbReference>
<comment type="catalytic activity">
    <reaction evidence="4">
        <text>a monoamide of a dicarboxylate + H2O = a dicarboxylate + NH4(+)</text>
        <dbReference type="Rhea" id="RHEA:11716"/>
        <dbReference type="ChEBI" id="CHEBI:15377"/>
        <dbReference type="ChEBI" id="CHEBI:28938"/>
        <dbReference type="ChEBI" id="CHEBI:28965"/>
        <dbReference type="ChEBI" id="CHEBI:77450"/>
        <dbReference type="EC" id="3.5.1.3"/>
    </reaction>
</comment>
<evidence type="ECO:0000256" key="4">
    <source>
        <dbReference type="ARBA" id="ARBA00052904"/>
    </source>
</evidence>
<keyword evidence="7" id="KW-0449">Lipoprotein</keyword>
<evidence type="ECO:0000256" key="5">
    <source>
        <dbReference type="ARBA" id="ARBA00072139"/>
    </source>
</evidence>
<name>A0A0B4XT26_9GAMM</name>
<evidence type="ECO:0000313" key="7">
    <source>
        <dbReference type="EMBL" id="AJD49653.1"/>
    </source>
</evidence>
<keyword evidence="7" id="KW-0808">Transferase</keyword>
<gene>
    <name evidence="7" type="ORF">S7S_16205</name>
</gene>
<dbReference type="CDD" id="cd07575">
    <property type="entry name" value="Xc-1258_like"/>
    <property type="match status" value="1"/>
</dbReference>
<feature type="domain" description="CN hydrolase" evidence="6">
    <location>
        <begin position="4"/>
        <end position="234"/>
    </location>
</feature>
<dbReference type="AlphaFoldDB" id="A0A0B4XT26"/>
<dbReference type="GO" id="GO:0106008">
    <property type="term" value="F:2-oxoglutaramate amidase activity"/>
    <property type="evidence" value="ECO:0007669"/>
    <property type="project" value="TreeGrafter"/>
</dbReference>
<organism evidence="7 8">
    <name type="scientific">Isoalcanivorax pacificus W11-5</name>
    <dbReference type="NCBI Taxonomy" id="391936"/>
    <lineage>
        <taxon>Bacteria</taxon>
        <taxon>Pseudomonadati</taxon>
        <taxon>Pseudomonadota</taxon>
        <taxon>Gammaproteobacteria</taxon>
        <taxon>Oceanospirillales</taxon>
        <taxon>Alcanivoracaceae</taxon>
        <taxon>Isoalcanivorax</taxon>
    </lineage>
</organism>
<protein>
    <recommendedName>
        <fullName evidence="5">Omega-amidase YafV</fullName>
        <ecNumber evidence="3">3.5.1.3</ecNumber>
    </recommendedName>
</protein>
<dbReference type="InterPro" id="IPR052737">
    <property type="entry name" value="Omega-amidase_YafV"/>
</dbReference>
<dbReference type="InterPro" id="IPR003010">
    <property type="entry name" value="C-N_Hydrolase"/>
</dbReference>
<proteinExistence type="inferred from homology"/>
<dbReference type="EMBL" id="CP004387">
    <property type="protein sequence ID" value="AJD49653.1"/>
    <property type="molecule type" value="Genomic_DNA"/>
</dbReference>
<dbReference type="RefSeq" id="WP_008733259.1">
    <property type="nucleotide sequence ID" value="NZ_CP004387.1"/>
</dbReference>
<keyword evidence="8" id="KW-1185">Reference proteome</keyword>
<dbReference type="PANTHER" id="PTHR47799:SF1">
    <property type="entry name" value="OMEGA-AMIDASE YAFV"/>
    <property type="match status" value="1"/>
</dbReference>